<evidence type="ECO:0000313" key="2">
    <source>
        <dbReference type="Proteomes" id="UP000275836"/>
    </source>
</evidence>
<dbReference type="RefSeq" id="WP_124943513.1">
    <property type="nucleotide sequence ID" value="NZ_RHGY01000006.1"/>
</dbReference>
<sequence>MDNMKPGDKTGEFIGHAKNGMEVEWDKDRKGRWRNVYITDVKNKFNDVKEEPSSIVESGYYDNYRVKTTPEGIKWVLDGLETDMNQILDYCKDKKSWNSDYDGITFYGDDWEAGYDCYEFPKKIEKNQAVVENFHDYPDETIDIAYVTLEQLYDYFVDEVNHANTFVYRPQDIAKMKEKLPEVKKAFGL</sequence>
<dbReference type="Proteomes" id="UP000275836">
    <property type="component" value="Unassembled WGS sequence"/>
</dbReference>
<comment type="caution">
    <text evidence="1">The sequence shown here is derived from an EMBL/GenBank/DDBJ whole genome shotgun (WGS) entry which is preliminary data.</text>
</comment>
<evidence type="ECO:0000313" key="1">
    <source>
        <dbReference type="EMBL" id="RRG17759.1"/>
    </source>
</evidence>
<organism evidence="1 2">
    <name type="scientific">Weissella viridescens</name>
    <name type="common">Lactobacillus viridescens</name>
    <dbReference type="NCBI Taxonomy" id="1629"/>
    <lineage>
        <taxon>Bacteria</taxon>
        <taxon>Bacillati</taxon>
        <taxon>Bacillota</taxon>
        <taxon>Bacilli</taxon>
        <taxon>Lactobacillales</taxon>
        <taxon>Lactobacillaceae</taxon>
        <taxon>Weissella</taxon>
    </lineage>
</organism>
<dbReference type="AlphaFoldDB" id="A0A3P2RAA0"/>
<reference evidence="1 2" key="1">
    <citation type="submission" date="2018-10" db="EMBL/GenBank/DDBJ databases">
        <title>Draft genome sequence of Weissella viridescens UCO-SMC3.</title>
        <authorList>
            <person name="Garcia-Cancino A."/>
            <person name="Espinoza-Monje M."/>
            <person name="Albarracin L."/>
            <person name="Garcia-Castillo V."/>
            <person name="Campos-Martin J."/>
            <person name="Nakano Y."/>
            <person name="Guitierrez-Zamorano C."/>
            <person name="Ikeda-Ohtsubo W."/>
            <person name="Morita H."/>
            <person name="Kitazawa H."/>
            <person name="Villena J."/>
        </authorList>
    </citation>
    <scope>NUCLEOTIDE SEQUENCE [LARGE SCALE GENOMIC DNA]</scope>
    <source>
        <strain evidence="1 2">UCO-SMC3</strain>
    </source>
</reference>
<dbReference type="EMBL" id="RHGY01000006">
    <property type="protein sequence ID" value="RRG17759.1"/>
    <property type="molecule type" value="Genomic_DNA"/>
</dbReference>
<protein>
    <submittedName>
        <fullName evidence="1">Uncharacterized protein</fullName>
    </submittedName>
</protein>
<proteinExistence type="predicted"/>
<accession>A0A3P2RAA0</accession>
<gene>
    <name evidence="1" type="ORF">D3P96_06275</name>
</gene>
<name>A0A3P2RAA0_WEIVI</name>